<organism evidence="13 14">
    <name type="scientific">Klebsormidium nitens</name>
    <name type="common">Green alga</name>
    <name type="synonym">Ulothrix nitens</name>
    <dbReference type="NCBI Taxonomy" id="105231"/>
    <lineage>
        <taxon>Eukaryota</taxon>
        <taxon>Viridiplantae</taxon>
        <taxon>Streptophyta</taxon>
        <taxon>Klebsormidiophyceae</taxon>
        <taxon>Klebsormidiales</taxon>
        <taxon>Klebsormidiaceae</taxon>
        <taxon>Klebsormidium</taxon>
    </lineage>
</organism>
<feature type="region of interest" description="Disordered" evidence="10">
    <location>
        <begin position="543"/>
        <end position="563"/>
    </location>
</feature>
<dbReference type="OrthoDB" id="1938112at2759"/>
<feature type="domain" description="Malectin" evidence="12">
    <location>
        <begin position="574"/>
        <end position="733"/>
    </location>
</feature>
<evidence type="ECO:0000256" key="1">
    <source>
        <dbReference type="ARBA" id="ARBA00004115"/>
    </source>
</evidence>
<dbReference type="Proteomes" id="UP000054558">
    <property type="component" value="Unassembled WGS sequence"/>
</dbReference>
<keyword evidence="3" id="KW-0812">Transmembrane</keyword>
<dbReference type="AlphaFoldDB" id="A0A1Y1I0G2"/>
<dbReference type="PANTHER" id="PTHR13460:SF0">
    <property type="entry name" value="MALECTIN"/>
    <property type="match status" value="1"/>
</dbReference>
<reference evidence="13 14" key="1">
    <citation type="journal article" date="2014" name="Nat. Commun.">
        <title>Klebsormidium flaccidum genome reveals primary factors for plant terrestrial adaptation.</title>
        <authorList>
            <person name="Hori K."/>
            <person name="Maruyama F."/>
            <person name="Fujisawa T."/>
            <person name="Togashi T."/>
            <person name="Yamamoto N."/>
            <person name="Seo M."/>
            <person name="Sato S."/>
            <person name="Yamada T."/>
            <person name="Mori H."/>
            <person name="Tajima N."/>
            <person name="Moriyama T."/>
            <person name="Ikeuchi M."/>
            <person name="Watanabe M."/>
            <person name="Wada H."/>
            <person name="Kobayashi K."/>
            <person name="Saito M."/>
            <person name="Masuda T."/>
            <person name="Sasaki-Sekimoto Y."/>
            <person name="Mashiguchi K."/>
            <person name="Awai K."/>
            <person name="Shimojima M."/>
            <person name="Masuda S."/>
            <person name="Iwai M."/>
            <person name="Nobusawa T."/>
            <person name="Narise T."/>
            <person name="Kondo S."/>
            <person name="Saito H."/>
            <person name="Sato R."/>
            <person name="Murakawa M."/>
            <person name="Ihara Y."/>
            <person name="Oshima-Yamada Y."/>
            <person name="Ohtaka K."/>
            <person name="Satoh M."/>
            <person name="Sonobe K."/>
            <person name="Ishii M."/>
            <person name="Ohtani R."/>
            <person name="Kanamori-Sato M."/>
            <person name="Honoki R."/>
            <person name="Miyazaki D."/>
            <person name="Mochizuki H."/>
            <person name="Umetsu J."/>
            <person name="Higashi K."/>
            <person name="Shibata D."/>
            <person name="Kamiya Y."/>
            <person name="Sato N."/>
            <person name="Nakamura Y."/>
            <person name="Tabata S."/>
            <person name="Ida S."/>
            <person name="Kurokawa K."/>
            <person name="Ohta H."/>
        </authorList>
    </citation>
    <scope>NUCLEOTIDE SEQUENCE [LARGE SCALE GENOMIC DNA]</scope>
    <source>
        <strain evidence="13 14">NIES-2285</strain>
    </source>
</reference>
<feature type="chain" id="PRO_5012214615" description="Malectin domain-containing protein" evidence="11">
    <location>
        <begin position="33"/>
        <end position="754"/>
    </location>
</feature>
<keyword evidence="8" id="KW-0325">Glycoprotein</keyword>
<feature type="compositionally biased region" description="Pro residues" evidence="10">
    <location>
        <begin position="544"/>
        <end position="563"/>
    </location>
</feature>
<name>A0A1Y1I0G2_KLENI</name>
<evidence type="ECO:0000259" key="12">
    <source>
        <dbReference type="Pfam" id="PF11721"/>
    </source>
</evidence>
<evidence type="ECO:0000256" key="10">
    <source>
        <dbReference type="SAM" id="MobiDB-lite"/>
    </source>
</evidence>
<feature type="domain" description="Malectin" evidence="12">
    <location>
        <begin position="237"/>
        <end position="354"/>
    </location>
</feature>
<evidence type="ECO:0000256" key="8">
    <source>
        <dbReference type="ARBA" id="ARBA00023180"/>
    </source>
</evidence>
<feature type="signal peptide" evidence="11">
    <location>
        <begin position="1"/>
        <end position="32"/>
    </location>
</feature>
<protein>
    <recommendedName>
        <fullName evidence="12">Malectin domain-containing protein</fullName>
    </recommendedName>
</protein>
<dbReference type="InterPro" id="IPR039155">
    <property type="entry name" value="MLEC"/>
</dbReference>
<sequence length="754" mass="80246">MGHSGGQAARSLRRPFALAALLLSSWFASSTAQYIALNCGGLTSAKNVNLPSYYGSVSYGLGPDYQGNNSYTASDGTQYLADAYYQGTSNHVTDYYDVPIANTKDPKLYQTERYGLDLYYEFNLPNGAYTVEMHFAECLYQQRGQRQFYILVQGVQVEDRFDIVAQAGAWNTALVKQYSATVTNSLLEIYMNSQVYEAQVCAIKVFPASASRDGSNPGSLLYPPPSQIRIDSGSSADAYYQGGTAAASPVATTGTTLPTYFQTYRTGANVVYYLNLPNGDYTVEFSFVEPQYSSAGQRKMDVYMQTVPVFRNLDIFANAKGQNVALVVAAAAHVPNGLLRIQFVATQGTVVISGINVYPLTSSTNTQVAINCGSPLDILAGTGVIYTTDTYFSGGTALVTQPYQVFLPYLNLWDDFLYVSARIGASVYTIPVPNGYYVVEFRLAEIEDKKAGERVFSIAVQGQQVYSAVDIVGLTGGVITPIILTAPAVVTSGVVTIRFSDNALINGLYVRPSIPTGPSLLQGPAAAPVLPFAPVPAPLSRFPSPAPAPAPAPKLAPRPAPVPAPAPAPNSGVLLAIDIGEPDANYTSTSMGMNFAADVTPCLVGGQNGTGVVPVGRPFCWSNSGDIEGGLYRVPANAPIANTTDATLYQTARYGGVGFSINLPNGFYNVTSYFAELDRTVVLGDRVFHIAYNGVVLAPNVDPLAAAGGALYTAIEPVVKKVTVTEGVLRIQLLPTLPPSKRPPFLSALSVRAA</sequence>
<comment type="subcellular location">
    <subcellularLocation>
        <location evidence="1">Endoplasmic reticulum membrane</location>
        <topology evidence="1">Single-pass type I membrane protein</topology>
    </subcellularLocation>
</comment>
<dbReference type="PANTHER" id="PTHR13460">
    <property type="match status" value="1"/>
</dbReference>
<feature type="domain" description="Malectin" evidence="12">
    <location>
        <begin position="367"/>
        <end position="501"/>
    </location>
</feature>
<dbReference type="EMBL" id="DF237078">
    <property type="protein sequence ID" value="GAQ82929.1"/>
    <property type="molecule type" value="Genomic_DNA"/>
</dbReference>
<keyword evidence="5" id="KW-0256">Endoplasmic reticulum</keyword>
<keyword evidence="14" id="KW-1185">Reference proteome</keyword>
<accession>A0A1Y1I0G2</accession>
<proteinExistence type="inferred from homology"/>
<gene>
    <name evidence="13" type="ORF">KFL_001290200</name>
</gene>
<evidence type="ECO:0000256" key="9">
    <source>
        <dbReference type="ARBA" id="ARBA00023277"/>
    </source>
</evidence>
<dbReference type="SUPFAM" id="SSF49785">
    <property type="entry name" value="Galactose-binding domain-like"/>
    <property type="match status" value="1"/>
</dbReference>
<dbReference type="GO" id="GO:0016020">
    <property type="term" value="C:membrane"/>
    <property type="evidence" value="ECO:0000318"/>
    <property type="project" value="GO_Central"/>
</dbReference>
<comment type="similarity">
    <text evidence="2">Belongs to the malectin family.</text>
</comment>
<evidence type="ECO:0000313" key="13">
    <source>
        <dbReference type="EMBL" id="GAQ82929.1"/>
    </source>
</evidence>
<evidence type="ECO:0000256" key="2">
    <source>
        <dbReference type="ARBA" id="ARBA00009141"/>
    </source>
</evidence>
<keyword evidence="6" id="KW-1133">Transmembrane helix</keyword>
<evidence type="ECO:0000256" key="11">
    <source>
        <dbReference type="SAM" id="SignalP"/>
    </source>
</evidence>
<dbReference type="Pfam" id="PF11721">
    <property type="entry name" value="Malectin"/>
    <property type="match status" value="4"/>
</dbReference>
<evidence type="ECO:0000256" key="3">
    <source>
        <dbReference type="ARBA" id="ARBA00022692"/>
    </source>
</evidence>
<dbReference type="InterPro" id="IPR021720">
    <property type="entry name" value="Malectin_dom"/>
</dbReference>
<evidence type="ECO:0000256" key="6">
    <source>
        <dbReference type="ARBA" id="ARBA00022989"/>
    </source>
</evidence>
<dbReference type="Gene3D" id="2.60.120.430">
    <property type="entry name" value="Galactose-binding lectin"/>
    <property type="match status" value="4"/>
</dbReference>
<feature type="domain" description="Malectin" evidence="12">
    <location>
        <begin position="67"/>
        <end position="195"/>
    </location>
</feature>
<evidence type="ECO:0000256" key="4">
    <source>
        <dbReference type="ARBA" id="ARBA00022729"/>
    </source>
</evidence>
<dbReference type="GO" id="GO:0005789">
    <property type="term" value="C:endoplasmic reticulum membrane"/>
    <property type="evidence" value="ECO:0007669"/>
    <property type="project" value="UniProtKB-SubCell"/>
</dbReference>
<dbReference type="GO" id="GO:0030246">
    <property type="term" value="F:carbohydrate binding"/>
    <property type="evidence" value="ECO:0007669"/>
    <property type="project" value="InterPro"/>
</dbReference>
<keyword evidence="4 11" id="KW-0732">Signal</keyword>
<evidence type="ECO:0000313" key="14">
    <source>
        <dbReference type="Proteomes" id="UP000054558"/>
    </source>
</evidence>
<dbReference type="InterPro" id="IPR008979">
    <property type="entry name" value="Galactose-bd-like_sf"/>
</dbReference>
<evidence type="ECO:0000256" key="7">
    <source>
        <dbReference type="ARBA" id="ARBA00023136"/>
    </source>
</evidence>
<keyword evidence="7" id="KW-0472">Membrane</keyword>
<evidence type="ECO:0000256" key="5">
    <source>
        <dbReference type="ARBA" id="ARBA00022824"/>
    </source>
</evidence>
<keyword evidence="9" id="KW-0119">Carbohydrate metabolism</keyword>